<reference evidence="2 3" key="1">
    <citation type="submission" date="2023-08" db="EMBL/GenBank/DDBJ databases">
        <title>Complete genome sequence of Geobacillus thermodenitrificans K1041, a genetically tractable strain representative of the genus Geobacillus.</title>
        <authorList>
            <person name="Kani S."/>
            <person name="Suzuki H."/>
        </authorList>
    </citation>
    <scope>NUCLEOTIDE SEQUENCE [LARGE SCALE GENOMIC DNA]</scope>
    <source>
        <strain evidence="2 3">K1041</strain>
    </source>
</reference>
<dbReference type="SUPFAM" id="SSF141868">
    <property type="entry name" value="EAL domain-like"/>
    <property type="match status" value="1"/>
</dbReference>
<sequence length="73" mass="8399">MPHSADDQVIIAADIKMARQLGIDTLAEGIENKEQIQQLKEMGATAGKNIFGVRLYRKRNRFWTARSEQFQYT</sequence>
<keyword evidence="3" id="KW-1185">Reference proteome</keyword>
<evidence type="ECO:0000313" key="2">
    <source>
        <dbReference type="EMBL" id="WMV76761.1"/>
    </source>
</evidence>
<name>A0ABY9QER4_GEOTD</name>
<dbReference type="Pfam" id="PF00563">
    <property type="entry name" value="EAL"/>
    <property type="match status" value="1"/>
</dbReference>
<protein>
    <submittedName>
        <fullName evidence="2">EAL domain-containing protein</fullName>
    </submittedName>
</protein>
<dbReference type="EMBL" id="CP133461">
    <property type="protein sequence ID" value="WMV76761.1"/>
    <property type="molecule type" value="Genomic_DNA"/>
</dbReference>
<dbReference type="RefSeq" id="WP_311088816.1">
    <property type="nucleotide sequence ID" value="NZ_CP133461.1"/>
</dbReference>
<proteinExistence type="predicted"/>
<accession>A0ABY9QER4</accession>
<feature type="domain" description="EAL" evidence="1">
    <location>
        <begin position="1"/>
        <end position="69"/>
    </location>
</feature>
<dbReference type="InterPro" id="IPR001633">
    <property type="entry name" value="EAL_dom"/>
</dbReference>
<dbReference type="InterPro" id="IPR035919">
    <property type="entry name" value="EAL_sf"/>
</dbReference>
<organism evidence="2 3">
    <name type="scientific">Geobacillus thermodenitrificans</name>
    <dbReference type="NCBI Taxonomy" id="33940"/>
    <lineage>
        <taxon>Bacteria</taxon>
        <taxon>Bacillati</taxon>
        <taxon>Bacillota</taxon>
        <taxon>Bacilli</taxon>
        <taxon>Bacillales</taxon>
        <taxon>Anoxybacillaceae</taxon>
        <taxon>Geobacillus</taxon>
    </lineage>
</organism>
<evidence type="ECO:0000259" key="1">
    <source>
        <dbReference type="PROSITE" id="PS50883"/>
    </source>
</evidence>
<evidence type="ECO:0000313" key="3">
    <source>
        <dbReference type="Proteomes" id="UP001297580"/>
    </source>
</evidence>
<dbReference type="Gene3D" id="3.20.20.450">
    <property type="entry name" value="EAL domain"/>
    <property type="match status" value="1"/>
</dbReference>
<dbReference type="Proteomes" id="UP001297580">
    <property type="component" value="Chromosome"/>
</dbReference>
<gene>
    <name evidence="2" type="ORF">HSX42_02805</name>
</gene>
<dbReference type="PROSITE" id="PS50883">
    <property type="entry name" value="EAL"/>
    <property type="match status" value="1"/>
</dbReference>